<dbReference type="Gene3D" id="3.40.50.720">
    <property type="entry name" value="NAD(P)-binding Rossmann-like Domain"/>
    <property type="match status" value="1"/>
</dbReference>
<dbReference type="EMBL" id="MINH01000021">
    <property type="protein sequence ID" value="POG06221.1"/>
    <property type="molecule type" value="Genomic_DNA"/>
</dbReference>
<evidence type="ECO:0000313" key="3">
    <source>
        <dbReference type="Proteomes" id="UP000237230"/>
    </source>
</evidence>
<dbReference type="PROSITE" id="PS51257">
    <property type="entry name" value="PROKAR_LIPOPROTEIN"/>
    <property type="match status" value="1"/>
</dbReference>
<dbReference type="Proteomes" id="UP000237230">
    <property type="component" value="Unassembled WGS sequence"/>
</dbReference>
<comment type="caution">
    <text evidence="2">The sequence shown here is derived from an EMBL/GenBank/DDBJ whole genome shotgun (WGS) entry which is preliminary data.</text>
</comment>
<evidence type="ECO:0000259" key="1">
    <source>
        <dbReference type="Pfam" id="PF01370"/>
    </source>
</evidence>
<dbReference type="InterPro" id="IPR001509">
    <property type="entry name" value="Epimerase_deHydtase"/>
</dbReference>
<dbReference type="OrthoDB" id="2565354at2"/>
<dbReference type="AlphaFoldDB" id="A0A2S3WY33"/>
<name>A0A2S3WY33_PSEPU</name>
<sequence length="311" mass="33962">MRLAILGASSHIAKDLVASIAAHTAYACTLFVRAPAALDAELLAIAARKGYAVSNYAGFDASCQFDAIINFVGVGDPARAVQMGKDIFTVTEQYDNLALDYLRSHPSCRYIYLSSGAAYGSNFAAPVTEASHAVFPINGLRPQDWYGAAKFQAECRHRALPEAAIVDVRVFSYFSHRQAPEARFFLSDILRALHNGSVLEVAPDDMLRDYLTPADFLQLIDRILQAPPCNAAIDCYSQAPVGKFELLAALDQAFGLQHCVAGDQARVNATGPKAHYYSHNRRAEHLFGYVPGDSSLSGVVREIRQQLDARY</sequence>
<reference evidence="2 3" key="2">
    <citation type="submission" date="2018-03" db="EMBL/GenBank/DDBJ databases">
        <title>Draft genome of Pseudomonas putida strain KH-21-114.</title>
        <authorList>
            <person name="Yoshizawa S."/>
            <person name="Khan N.H."/>
            <person name="Nishimura M."/>
            <person name="Chiura H.X."/>
            <person name="Ogura Y."/>
            <person name="Hayashi T."/>
            <person name="Kogure K."/>
        </authorList>
    </citation>
    <scope>NUCLEOTIDE SEQUENCE [LARGE SCALE GENOMIC DNA]</scope>
    <source>
        <strain evidence="2 3">KH-21-114</strain>
    </source>
</reference>
<dbReference type="SUPFAM" id="SSF51735">
    <property type="entry name" value="NAD(P)-binding Rossmann-fold domains"/>
    <property type="match status" value="1"/>
</dbReference>
<feature type="domain" description="NAD-dependent epimerase/dehydratase" evidence="1">
    <location>
        <begin position="5"/>
        <end position="227"/>
    </location>
</feature>
<proteinExistence type="predicted"/>
<organism evidence="2 3">
    <name type="scientific">Pseudomonas putida</name>
    <name type="common">Arthrobacter siderocapsulatus</name>
    <dbReference type="NCBI Taxonomy" id="303"/>
    <lineage>
        <taxon>Bacteria</taxon>
        <taxon>Pseudomonadati</taxon>
        <taxon>Pseudomonadota</taxon>
        <taxon>Gammaproteobacteria</taxon>
        <taxon>Pseudomonadales</taxon>
        <taxon>Pseudomonadaceae</taxon>
        <taxon>Pseudomonas</taxon>
    </lineage>
</organism>
<dbReference type="InterPro" id="IPR036291">
    <property type="entry name" value="NAD(P)-bd_dom_sf"/>
</dbReference>
<accession>A0A2S3WY33</accession>
<dbReference type="RefSeq" id="WP_103449608.1">
    <property type="nucleotide sequence ID" value="NZ_MINH01000021.1"/>
</dbReference>
<dbReference type="Pfam" id="PF01370">
    <property type="entry name" value="Epimerase"/>
    <property type="match status" value="1"/>
</dbReference>
<evidence type="ECO:0000313" key="2">
    <source>
        <dbReference type="EMBL" id="POG06221.1"/>
    </source>
</evidence>
<protein>
    <submittedName>
        <fullName evidence="2">Epimerase</fullName>
    </submittedName>
</protein>
<gene>
    <name evidence="2" type="ORF">BGP84_25575</name>
</gene>
<reference evidence="2 3" key="1">
    <citation type="submission" date="2016-08" db="EMBL/GenBank/DDBJ databases">
        <authorList>
            <person name="Seilhamer J.J."/>
        </authorList>
    </citation>
    <scope>NUCLEOTIDE SEQUENCE [LARGE SCALE GENOMIC DNA]</scope>
    <source>
        <strain evidence="2 3">KH-21-114</strain>
    </source>
</reference>